<dbReference type="EMBL" id="CP147251">
    <property type="protein sequence ID" value="WYJ78305.1"/>
    <property type="molecule type" value="Genomic_DNA"/>
</dbReference>
<dbReference type="CDD" id="cd07730">
    <property type="entry name" value="metallo-hydrolase-like_MBL-fold"/>
    <property type="match status" value="1"/>
</dbReference>
<evidence type="ECO:0000256" key="4">
    <source>
        <dbReference type="ARBA" id="ARBA00022801"/>
    </source>
</evidence>
<sequence length="266" mass="30508">MQPIIEEISYFACGSCTNHLHWMFKQAPKETRVFPAGVFLIKHRTQGYILYDTGYSTALYQNQFKYLLYRKINPIQVSFDEMIDQQLRQKGVEPSAIRWVILSHLHPDHIGGAKQFPKATFITTEAVYRNFKKATVKDLIFNEFLPNDFEERVIHVLPNQHDSQFPYHAVADLFGDGSLLLSSFDGHAVGQGCLFLPEKNLFLAADICWGMDLLSKTEQLKPIPRLIQHNMRAYRQSCALLQKIQADGIQVVVSHDATQRIKEVLA</sequence>
<dbReference type="InterPro" id="IPR051013">
    <property type="entry name" value="MBL_superfamily_lactonases"/>
</dbReference>
<dbReference type="SMART" id="SM00849">
    <property type="entry name" value="Lactamase_B"/>
    <property type="match status" value="1"/>
</dbReference>
<evidence type="ECO:0000256" key="3">
    <source>
        <dbReference type="ARBA" id="ARBA00022723"/>
    </source>
</evidence>
<keyword evidence="8" id="KW-1185">Reference proteome</keyword>
<evidence type="ECO:0000256" key="5">
    <source>
        <dbReference type="ARBA" id="ARBA00022833"/>
    </source>
</evidence>
<evidence type="ECO:0000313" key="8">
    <source>
        <dbReference type="Proteomes" id="UP000664701"/>
    </source>
</evidence>
<dbReference type="InterPro" id="IPR036866">
    <property type="entry name" value="RibonucZ/Hydroxyglut_hydro"/>
</dbReference>
<comment type="similarity">
    <text evidence="2">Belongs to the metallo-beta-lactamase superfamily.</text>
</comment>
<dbReference type="RefSeq" id="WP_207942108.1">
    <property type="nucleotide sequence ID" value="NZ_CP147251.1"/>
</dbReference>
<dbReference type="Pfam" id="PF00753">
    <property type="entry name" value="Lactamase_B"/>
    <property type="match status" value="1"/>
</dbReference>
<comment type="cofactor">
    <cofactor evidence="1">
        <name>Zn(2+)</name>
        <dbReference type="ChEBI" id="CHEBI:29105"/>
    </cofactor>
</comment>
<dbReference type="Proteomes" id="UP000664701">
    <property type="component" value="Chromosome"/>
</dbReference>
<evidence type="ECO:0000259" key="6">
    <source>
        <dbReference type="SMART" id="SM00849"/>
    </source>
</evidence>
<keyword evidence="4" id="KW-0378">Hydrolase</keyword>
<dbReference type="PANTHER" id="PTHR42978:SF2">
    <property type="entry name" value="102 KBASES UNSTABLE REGION: FROM 1 TO 119443"/>
    <property type="match status" value="1"/>
</dbReference>
<proteinExistence type="inferred from homology"/>
<protein>
    <recommendedName>
        <fullName evidence="6">Metallo-beta-lactamase domain-containing protein</fullName>
    </recommendedName>
</protein>
<evidence type="ECO:0000313" key="7">
    <source>
        <dbReference type="EMBL" id="WYJ78305.1"/>
    </source>
</evidence>
<keyword evidence="5" id="KW-0862">Zinc</keyword>
<dbReference type="Gene3D" id="3.60.15.10">
    <property type="entry name" value="Ribonuclease Z/Hydroxyacylglutathione hydrolase-like"/>
    <property type="match status" value="1"/>
</dbReference>
<dbReference type="PANTHER" id="PTHR42978">
    <property type="entry name" value="QUORUM-QUENCHING LACTONASE YTNP-RELATED-RELATED"/>
    <property type="match status" value="1"/>
</dbReference>
<name>A0ABZ2STA0_9ENTE</name>
<reference evidence="7 8" key="2">
    <citation type="submission" date="2024-03" db="EMBL/GenBank/DDBJ databases">
        <title>The Genome Sequence of Enterococcus sp. DIV2402.</title>
        <authorList>
            <consortium name="The Broad Institute Genomics Platform"/>
            <consortium name="The Broad Institute Microbial Omics Core"/>
            <consortium name="The Broad Institute Genomic Center for Infectious Diseases"/>
            <person name="Earl A."/>
            <person name="Manson A."/>
            <person name="Gilmore M."/>
            <person name="Schwartman J."/>
            <person name="Shea T."/>
            <person name="Abouelleil A."/>
            <person name="Cao P."/>
            <person name="Chapman S."/>
            <person name="Cusick C."/>
            <person name="Young S."/>
            <person name="Neafsey D."/>
            <person name="Nusbaum C."/>
            <person name="Birren B."/>
        </authorList>
    </citation>
    <scope>NUCLEOTIDE SEQUENCE [LARGE SCALE GENOMIC DNA]</scope>
    <source>
        <strain evidence="7 8">DIV2402</strain>
    </source>
</reference>
<dbReference type="InterPro" id="IPR001279">
    <property type="entry name" value="Metallo-B-lactamas"/>
</dbReference>
<keyword evidence="3" id="KW-0479">Metal-binding</keyword>
<organism evidence="7 8">
    <name type="scientific">Candidatus Enterococcus lowellii</name>
    <dbReference type="NCBI Taxonomy" id="2230877"/>
    <lineage>
        <taxon>Bacteria</taxon>
        <taxon>Bacillati</taxon>
        <taxon>Bacillota</taxon>
        <taxon>Bacilli</taxon>
        <taxon>Lactobacillales</taxon>
        <taxon>Enterococcaceae</taxon>
        <taxon>Enterococcus</taxon>
    </lineage>
</organism>
<evidence type="ECO:0000256" key="2">
    <source>
        <dbReference type="ARBA" id="ARBA00007749"/>
    </source>
</evidence>
<reference evidence="7 8" key="1">
    <citation type="submission" date="2021-03" db="EMBL/GenBank/DDBJ databases">
        <authorList>
            <person name="Gilmore M.S."/>
            <person name="Schwartzman J."/>
            <person name="Van Tyne D."/>
            <person name="Martin M."/>
            <person name="Earl A.M."/>
            <person name="Manson A.L."/>
            <person name="Straub T."/>
            <person name="Salamzade R."/>
            <person name="Saavedra J."/>
            <person name="Lebreton F."/>
            <person name="Prichula J."/>
            <person name="Schaufler K."/>
            <person name="Gaca A."/>
            <person name="Sgardioli B."/>
            <person name="Wagenaar J."/>
            <person name="Strong T."/>
        </authorList>
    </citation>
    <scope>NUCLEOTIDE SEQUENCE [LARGE SCALE GENOMIC DNA]</scope>
    <source>
        <strain evidence="7 8">DIV2402</strain>
    </source>
</reference>
<evidence type="ECO:0000256" key="1">
    <source>
        <dbReference type="ARBA" id="ARBA00001947"/>
    </source>
</evidence>
<dbReference type="SUPFAM" id="SSF56281">
    <property type="entry name" value="Metallo-hydrolase/oxidoreductase"/>
    <property type="match status" value="1"/>
</dbReference>
<accession>A0ABZ2STA0</accession>
<feature type="domain" description="Metallo-beta-lactamase" evidence="6">
    <location>
        <begin position="35"/>
        <end position="255"/>
    </location>
</feature>
<gene>
    <name evidence="7" type="ORF">DOK78_002962</name>
</gene>